<organism evidence="2 3">
    <name type="scientific">Solanum tuberosum</name>
    <name type="common">Potato</name>
    <dbReference type="NCBI Taxonomy" id="4113"/>
    <lineage>
        <taxon>Eukaryota</taxon>
        <taxon>Viridiplantae</taxon>
        <taxon>Streptophyta</taxon>
        <taxon>Embryophyta</taxon>
        <taxon>Tracheophyta</taxon>
        <taxon>Spermatophyta</taxon>
        <taxon>Magnoliopsida</taxon>
        <taxon>eudicotyledons</taxon>
        <taxon>Gunneridae</taxon>
        <taxon>Pentapetalae</taxon>
        <taxon>asterids</taxon>
        <taxon>lamiids</taxon>
        <taxon>Solanales</taxon>
        <taxon>Solanaceae</taxon>
        <taxon>Solanoideae</taxon>
        <taxon>Solaneae</taxon>
        <taxon>Solanum</taxon>
    </lineage>
</organism>
<dbReference type="HOGENOM" id="CLU_028647_0_3_1"/>
<feature type="compositionally biased region" description="Low complexity" evidence="1">
    <location>
        <begin position="163"/>
        <end position="205"/>
    </location>
</feature>
<protein>
    <submittedName>
        <fullName evidence="2">Integrase core domain containing protein</fullName>
    </submittedName>
</protein>
<accession>M1DN92</accession>
<dbReference type="PaxDb" id="4113-PGSC0003DMT400091716"/>
<dbReference type="Proteomes" id="UP000011115">
    <property type="component" value="Unassembled WGS sequence"/>
</dbReference>
<reference evidence="2" key="2">
    <citation type="submission" date="2015-06" db="UniProtKB">
        <authorList>
            <consortium name="EnsemblPlants"/>
        </authorList>
    </citation>
    <scope>IDENTIFICATION</scope>
    <source>
        <strain evidence="2">DM1-3 516 R44</strain>
    </source>
</reference>
<reference evidence="3" key="1">
    <citation type="journal article" date="2011" name="Nature">
        <title>Genome sequence and analysis of the tuber crop potato.</title>
        <authorList>
            <consortium name="The Potato Genome Sequencing Consortium"/>
        </authorList>
    </citation>
    <scope>NUCLEOTIDE SEQUENCE [LARGE SCALE GENOMIC DNA]</scope>
    <source>
        <strain evidence="3">cv. DM1-3 516 R44</strain>
    </source>
</reference>
<proteinExistence type="predicted"/>
<dbReference type="Gramene" id="PGSC0003DMT400091716">
    <property type="protein sequence ID" value="PGSC0003DMT400091716"/>
    <property type="gene ID" value="PGSC0003DMG400041287"/>
</dbReference>
<feature type="region of interest" description="Disordered" evidence="1">
    <location>
        <begin position="105"/>
        <end position="213"/>
    </location>
</feature>
<name>M1DN92_SOLTU</name>
<sequence>MLSGVETDASKYDDDVVEVSGETEIATEKEEEVTQKVVPIPRPPPPFPQRSMKQSSELQSVSAITYSVESVSKGRKAESAEKGLVQWSTNPIDGPWFILRTVNGVRRSQKSTGTTAPKKQVTYSKKGKSKSVQPTFRLINEDTDTEKDPAYVLPSGEENTLIGSLAGSASDSKDGSTSGSESASTSGSEPGHVSDSGSRSSISSGSHDKAASSDEVQIVNKLIDAFELRVLKRLVPTTDLSSFRTELASLRADVDGILATPTIEPQAAPKALYDDTVLNALVGTQRSNPIPHVPEEKQAKRASIIDEQLHQESIRDSVAGASSSVPVFDVPNTGGHDVNTTNGAVRLIGSTTEGAVIVNVGTTKGGPDVDVLGTKKPDPPAC</sequence>
<evidence type="ECO:0000256" key="1">
    <source>
        <dbReference type="SAM" id="MobiDB-lite"/>
    </source>
</evidence>
<dbReference type="InParanoid" id="M1DN92"/>
<feature type="region of interest" description="Disordered" evidence="1">
    <location>
        <begin position="1"/>
        <end position="58"/>
    </location>
</feature>
<feature type="compositionally biased region" description="Polar residues" evidence="1">
    <location>
        <begin position="110"/>
        <end position="123"/>
    </location>
</feature>
<dbReference type="EnsemblPlants" id="PGSC0003DMT400091716">
    <property type="protein sequence ID" value="PGSC0003DMT400091716"/>
    <property type="gene ID" value="PGSC0003DMG400041287"/>
</dbReference>
<dbReference type="AlphaFoldDB" id="M1DN92"/>
<keyword evidence="3" id="KW-1185">Reference proteome</keyword>
<evidence type="ECO:0000313" key="2">
    <source>
        <dbReference type="EnsemblPlants" id="PGSC0003DMT400091716"/>
    </source>
</evidence>
<evidence type="ECO:0000313" key="3">
    <source>
        <dbReference type="Proteomes" id="UP000011115"/>
    </source>
</evidence>